<evidence type="ECO:0000313" key="5">
    <source>
        <dbReference type="Proteomes" id="UP001232584"/>
    </source>
</evidence>
<sequence length="98" mass="10594">MENYCTIPVQISNTTGVKVLSVNYGLAPEHPFPKAIEDVQNIYEYLIEEGYSSNNITIVGDSAGGGLALATIVKLKDLKIDLPAAIGLFSPIIIIFRL</sequence>
<dbReference type="EMBL" id="JAUSWG010000009">
    <property type="protein sequence ID" value="MDQ0557141.1"/>
    <property type="molecule type" value="Genomic_DNA"/>
</dbReference>
<dbReference type="SUPFAM" id="SSF53474">
    <property type="entry name" value="alpha/beta-Hydrolases"/>
    <property type="match status" value="1"/>
</dbReference>
<dbReference type="InterPro" id="IPR013094">
    <property type="entry name" value="AB_hydrolase_3"/>
</dbReference>
<evidence type="ECO:0000256" key="2">
    <source>
        <dbReference type="ARBA" id="ARBA00022801"/>
    </source>
</evidence>
<dbReference type="InterPro" id="IPR029058">
    <property type="entry name" value="AB_hydrolase_fold"/>
</dbReference>
<protein>
    <submittedName>
        <fullName evidence="4">Acetyl esterase/lipase</fullName>
    </submittedName>
</protein>
<dbReference type="PANTHER" id="PTHR48081:SF30">
    <property type="entry name" value="ACETYL-HYDROLASE LIPR-RELATED"/>
    <property type="match status" value="1"/>
</dbReference>
<keyword evidence="5" id="KW-1185">Reference proteome</keyword>
<evidence type="ECO:0000259" key="3">
    <source>
        <dbReference type="Pfam" id="PF07859"/>
    </source>
</evidence>
<reference evidence="4 5" key="1">
    <citation type="submission" date="2023-07" db="EMBL/GenBank/DDBJ databases">
        <title>Genomic Encyclopedia of Type Strains, Phase IV (KMG-IV): sequencing the most valuable type-strain genomes for metagenomic binning, comparative biology and taxonomic classification.</title>
        <authorList>
            <person name="Goeker M."/>
        </authorList>
    </citation>
    <scope>NUCLEOTIDE SEQUENCE [LARGE SCALE GENOMIC DNA]</scope>
    <source>
        <strain evidence="4 5">DSM 15049</strain>
    </source>
</reference>
<gene>
    <name evidence="4" type="ORF">QOZ92_002259</name>
</gene>
<organism evidence="4 5">
    <name type="scientific">Paraclostridium ghonii</name>
    <dbReference type="NCBI Taxonomy" id="29358"/>
    <lineage>
        <taxon>Bacteria</taxon>
        <taxon>Bacillati</taxon>
        <taxon>Bacillota</taxon>
        <taxon>Clostridia</taxon>
        <taxon>Peptostreptococcales</taxon>
        <taxon>Peptostreptococcaceae</taxon>
        <taxon>Paraclostridium</taxon>
    </lineage>
</organism>
<comment type="similarity">
    <text evidence="1">Belongs to the 'GDXG' lipolytic enzyme family.</text>
</comment>
<comment type="caution">
    <text evidence="4">The sequence shown here is derived from an EMBL/GenBank/DDBJ whole genome shotgun (WGS) entry which is preliminary data.</text>
</comment>
<dbReference type="Proteomes" id="UP001232584">
    <property type="component" value="Unassembled WGS sequence"/>
</dbReference>
<keyword evidence="2" id="KW-0378">Hydrolase</keyword>
<accession>A0ABU0N1Z5</accession>
<dbReference type="Gene3D" id="3.40.50.1820">
    <property type="entry name" value="alpha/beta hydrolase"/>
    <property type="match status" value="1"/>
</dbReference>
<dbReference type="Pfam" id="PF07859">
    <property type="entry name" value="Abhydrolase_3"/>
    <property type="match status" value="1"/>
</dbReference>
<dbReference type="PANTHER" id="PTHR48081">
    <property type="entry name" value="AB HYDROLASE SUPERFAMILY PROTEIN C4A8.06C"/>
    <property type="match status" value="1"/>
</dbReference>
<dbReference type="InterPro" id="IPR050300">
    <property type="entry name" value="GDXG_lipolytic_enzyme"/>
</dbReference>
<name>A0ABU0N1Z5_9FIRM</name>
<proteinExistence type="inferred from homology"/>
<feature type="domain" description="Alpha/beta hydrolase fold-3" evidence="3">
    <location>
        <begin position="9"/>
        <end position="92"/>
    </location>
</feature>
<evidence type="ECO:0000256" key="1">
    <source>
        <dbReference type="ARBA" id="ARBA00010515"/>
    </source>
</evidence>
<evidence type="ECO:0000313" key="4">
    <source>
        <dbReference type="EMBL" id="MDQ0557141.1"/>
    </source>
</evidence>